<organism evidence="1 2">
    <name type="scientific">Dendrobium thyrsiflorum</name>
    <name type="common">Pinecone-like raceme dendrobium</name>
    <name type="synonym">Orchid</name>
    <dbReference type="NCBI Taxonomy" id="117978"/>
    <lineage>
        <taxon>Eukaryota</taxon>
        <taxon>Viridiplantae</taxon>
        <taxon>Streptophyta</taxon>
        <taxon>Embryophyta</taxon>
        <taxon>Tracheophyta</taxon>
        <taxon>Spermatophyta</taxon>
        <taxon>Magnoliopsida</taxon>
        <taxon>Liliopsida</taxon>
        <taxon>Asparagales</taxon>
        <taxon>Orchidaceae</taxon>
        <taxon>Epidendroideae</taxon>
        <taxon>Malaxideae</taxon>
        <taxon>Dendrobiinae</taxon>
        <taxon>Dendrobium</taxon>
    </lineage>
</organism>
<dbReference type="Proteomes" id="UP001552299">
    <property type="component" value="Unassembled WGS sequence"/>
</dbReference>
<comment type="caution">
    <text evidence="1">The sequence shown here is derived from an EMBL/GenBank/DDBJ whole genome shotgun (WGS) entry which is preliminary data.</text>
</comment>
<dbReference type="EMBL" id="JANQDX010000012">
    <property type="protein sequence ID" value="KAL0914304.1"/>
    <property type="molecule type" value="Genomic_DNA"/>
</dbReference>
<gene>
    <name evidence="1" type="ORF">M5K25_014640</name>
</gene>
<keyword evidence="2" id="KW-1185">Reference proteome</keyword>
<sequence>MVSPDILPTISPVFPSLSKNAISCFNSALKYKFLILADCRSPRRTKKEEKNKTKSILDYIEIYYLKYRTGRQHAIWNDSINSMTSEIAGLRSERTCLTAYKAVRLNKSFRMR</sequence>
<evidence type="ECO:0000313" key="1">
    <source>
        <dbReference type="EMBL" id="KAL0914304.1"/>
    </source>
</evidence>
<reference evidence="1 2" key="1">
    <citation type="journal article" date="2024" name="Plant Biotechnol. J.">
        <title>Dendrobium thyrsiflorum genome and its molecular insights into genes involved in important horticultural traits.</title>
        <authorList>
            <person name="Chen B."/>
            <person name="Wang J.Y."/>
            <person name="Zheng P.J."/>
            <person name="Li K.L."/>
            <person name="Liang Y.M."/>
            <person name="Chen X.F."/>
            <person name="Zhang C."/>
            <person name="Zhao X."/>
            <person name="He X."/>
            <person name="Zhang G.Q."/>
            <person name="Liu Z.J."/>
            <person name="Xu Q."/>
        </authorList>
    </citation>
    <scope>NUCLEOTIDE SEQUENCE [LARGE SCALE GENOMIC DNA]</scope>
    <source>
        <strain evidence="1">GZMU011</strain>
    </source>
</reference>
<dbReference type="AlphaFoldDB" id="A0ABD0UNT9"/>
<accession>A0ABD0UNT9</accession>
<name>A0ABD0UNT9_DENTH</name>
<proteinExistence type="predicted"/>
<protein>
    <submittedName>
        <fullName evidence="1">Uncharacterized protein</fullName>
    </submittedName>
</protein>
<evidence type="ECO:0000313" key="2">
    <source>
        <dbReference type="Proteomes" id="UP001552299"/>
    </source>
</evidence>